<dbReference type="Proteomes" id="UP000261284">
    <property type="component" value="Unassembled WGS sequence"/>
</dbReference>
<dbReference type="EMBL" id="QTJU01000014">
    <property type="protein sequence ID" value="RFM25846.1"/>
    <property type="molecule type" value="Genomic_DNA"/>
</dbReference>
<gene>
    <name evidence="2" type="ORF">DXN05_23080</name>
</gene>
<dbReference type="RefSeq" id="WP_116849676.1">
    <property type="nucleotide sequence ID" value="NZ_QTJU01000014.1"/>
</dbReference>
<feature type="region of interest" description="Disordered" evidence="1">
    <location>
        <begin position="1"/>
        <end position="20"/>
    </location>
</feature>
<evidence type="ECO:0000256" key="1">
    <source>
        <dbReference type="SAM" id="MobiDB-lite"/>
    </source>
</evidence>
<protein>
    <submittedName>
        <fullName evidence="2">DUF1800 domain-containing protein</fullName>
    </submittedName>
</protein>
<organism evidence="2 3">
    <name type="scientific">Deminuibacter soli</name>
    <dbReference type="NCBI Taxonomy" id="2291815"/>
    <lineage>
        <taxon>Bacteria</taxon>
        <taxon>Pseudomonadati</taxon>
        <taxon>Bacteroidota</taxon>
        <taxon>Chitinophagia</taxon>
        <taxon>Chitinophagales</taxon>
        <taxon>Chitinophagaceae</taxon>
        <taxon>Deminuibacter</taxon>
    </lineage>
</organism>
<evidence type="ECO:0000313" key="2">
    <source>
        <dbReference type="EMBL" id="RFM25846.1"/>
    </source>
</evidence>
<comment type="caution">
    <text evidence="2">The sequence shown here is derived from an EMBL/GenBank/DDBJ whole genome shotgun (WGS) entry which is preliminary data.</text>
</comment>
<dbReference type="Pfam" id="PF08811">
    <property type="entry name" value="DUF1800"/>
    <property type="match status" value="1"/>
</dbReference>
<dbReference type="AlphaFoldDB" id="A0A3E1NCX8"/>
<evidence type="ECO:0000313" key="3">
    <source>
        <dbReference type="Proteomes" id="UP000261284"/>
    </source>
</evidence>
<dbReference type="OrthoDB" id="9772295at2"/>
<keyword evidence="3" id="KW-1185">Reference proteome</keyword>
<reference evidence="2 3" key="1">
    <citation type="submission" date="2018-08" db="EMBL/GenBank/DDBJ databases">
        <title>Chitinophagaceae sp. K23C18032701, a novel bacterium isolated from forest soil.</title>
        <authorList>
            <person name="Wang C."/>
        </authorList>
    </citation>
    <scope>NUCLEOTIDE SEQUENCE [LARGE SCALE GENOMIC DNA]</scope>
    <source>
        <strain evidence="2 3">K23C18032701</strain>
    </source>
</reference>
<accession>A0A3E1NCX8</accession>
<feature type="compositionally biased region" description="Basic and acidic residues" evidence="1">
    <location>
        <begin position="1"/>
        <end position="10"/>
    </location>
</feature>
<dbReference type="InterPro" id="IPR014917">
    <property type="entry name" value="DUF1800"/>
</dbReference>
<name>A0A3E1NCX8_9BACT</name>
<sequence length="551" mass="63176">MVIAEKRMHDPGNNSKPVPAINAGIKRFKGKWTPAMAQHLAKRTLFGASPDDIRFFAGMSLQKSVHQLLNANEAMPEPPLHYLNDERFTDPDVPLGSTWVNQLTYTGMNNSRRENSFRAWWVGLMINQERSLREKMVLFWHNHFVTEMRSLGNALYGYRYNSLLRTHALGNFKVLVAAITRDTAMLRYLNGQSNTKKAPDENYGRELQELFTIGKGPGSHYTEDDVKAAARVLTGYAIDTKTLTSNFIGNRHDDTDKQFSAFYNSTVIKGRKGNDGILELNDMLDMIFAQEEVSRFICRKLYRFFVYHVIDTITEQNVIEPLAKTFRKNDYDIKPVLQQLFESKHFYDAGNRGGMIKSPVDFTLGLCREFKVAFPPPQDYVNQYGLQQQLYQQASNLQQTLGDPPNVAGWPAYYQAPQYDKLWVNSDTLPKRSQFSDRMMLFGFNTKDKTKILVDPVAFAKQTSDPGNPDVLINESVHLLYMVELPQKDKDYIKTNILLSGLQGMASDHYWTQAWQTMLTKPADAANLKNVTGKLKNLYKYLMNLPQYQLM</sequence>
<proteinExistence type="predicted"/>